<evidence type="ECO:0008006" key="4">
    <source>
        <dbReference type="Google" id="ProtNLM"/>
    </source>
</evidence>
<evidence type="ECO:0000256" key="1">
    <source>
        <dbReference type="SAM" id="Phobius"/>
    </source>
</evidence>
<feature type="transmembrane region" description="Helical" evidence="1">
    <location>
        <begin position="6"/>
        <end position="24"/>
    </location>
</feature>
<organism evidence="2 3">
    <name type="scientific">Ottowia oryzae</name>
    <dbReference type="NCBI Taxonomy" id="2109914"/>
    <lineage>
        <taxon>Bacteria</taxon>
        <taxon>Pseudomonadati</taxon>
        <taxon>Pseudomonadota</taxon>
        <taxon>Betaproteobacteria</taxon>
        <taxon>Burkholderiales</taxon>
        <taxon>Comamonadaceae</taxon>
        <taxon>Ottowia</taxon>
    </lineage>
</organism>
<dbReference type="KEGG" id="otk:C6570_17250"/>
<dbReference type="RefSeq" id="WP_106704315.1">
    <property type="nucleotide sequence ID" value="NZ_CP027666.1"/>
</dbReference>
<proteinExistence type="predicted"/>
<accession>A0A2S0MIR4</accession>
<dbReference type="EMBL" id="CP027666">
    <property type="protein sequence ID" value="AVO35770.1"/>
    <property type="molecule type" value="Genomic_DNA"/>
</dbReference>
<evidence type="ECO:0000313" key="2">
    <source>
        <dbReference type="EMBL" id="AVO35770.1"/>
    </source>
</evidence>
<protein>
    <recommendedName>
        <fullName evidence="4">Signal peptide prediction</fullName>
    </recommendedName>
</protein>
<gene>
    <name evidence="2" type="ORF">C6570_17250</name>
</gene>
<dbReference type="AlphaFoldDB" id="A0A2S0MIR4"/>
<reference evidence="2 3" key="1">
    <citation type="submission" date="2018-03" db="EMBL/GenBank/DDBJ databases">
        <title>Genome sequencing of Ottowia sp.</title>
        <authorList>
            <person name="Kim S.-J."/>
            <person name="Heo J."/>
            <person name="Kwon S.-W."/>
        </authorList>
    </citation>
    <scope>NUCLEOTIDE SEQUENCE [LARGE SCALE GENOMIC DNA]</scope>
    <source>
        <strain evidence="2 3">KADR8-3</strain>
    </source>
</reference>
<keyword evidence="1" id="KW-0472">Membrane</keyword>
<dbReference type="Proteomes" id="UP000239709">
    <property type="component" value="Chromosome"/>
</dbReference>
<keyword evidence="1" id="KW-1133">Transmembrane helix</keyword>
<keyword evidence="3" id="KW-1185">Reference proteome</keyword>
<dbReference type="OrthoDB" id="274512at2"/>
<name>A0A2S0MIR4_9BURK</name>
<evidence type="ECO:0000313" key="3">
    <source>
        <dbReference type="Proteomes" id="UP000239709"/>
    </source>
</evidence>
<sequence>MLQILRYVWPLPWTLVGLTAAALVRLGGGQWQRRDGALEAFGGAAGRLARRLPAPMRFDAITLGHVIIAVDRQAADGARCHEHVHIRQYERWGALFVPAYLAASVWQGLRGGAPYRDNVFEREAYAASPISSMPGACAGMGKVK</sequence>
<keyword evidence="1" id="KW-0812">Transmembrane</keyword>